<dbReference type="Gene3D" id="3.30.230.90">
    <property type="match status" value="1"/>
</dbReference>
<dbReference type="InterPro" id="IPR043519">
    <property type="entry name" value="NT_sf"/>
</dbReference>
<dbReference type="GO" id="GO:0003729">
    <property type="term" value="F:mRNA binding"/>
    <property type="evidence" value="ECO:0007669"/>
    <property type="project" value="TreeGrafter"/>
</dbReference>
<accession>A0A485L1G7</accession>
<keyword evidence="9" id="KW-1185">Reference proteome</keyword>
<dbReference type="InterPro" id="IPR018788">
    <property type="entry name" value="Proteasome_assmbl_chp_3"/>
</dbReference>
<dbReference type="PANTHER" id="PTHR23092">
    <property type="entry name" value="POLY(A) RNA POLYMERASE"/>
    <property type="match status" value="1"/>
</dbReference>
<gene>
    <name evidence="8" type="primary">Aste57867_14101</name>
    <name evidence="7" type="ORF">As57867_014050</name>
    <name evidence="8" type="ORF">ASTE57867_14101</name>
</gene>
<dbReference type="GO" id="GO:1990817">
    <property type="term" value="F:poly(A) RNA polymerase activity"/>
    <property type="evidence" value="ECO:0007669"/>
    <property type="project" value="InterPro"/>
</dbReference>
<dbReference type="InterPro" id="IPR045862">
    <property type="entry name" value="Trf4-like"/>
</dbReference>
<evidence type="ECO:0000256" key="5">
    <source>
        <dbReference type="SAM" id="MobiDB-lite"/>
    </source>
</evidence>
<dbReference type="Proteomes" id="UP000332933">
    <property type="component" value="Unassembled WGS sequence"/>
</dbReference>
<dbReference type="PROSITE" id="PS50103">
    <property type="entry name" value="ZF_C3H1"/>
    <property type="match status" value="1"/>
</dbReference>
<dbReference type="InterPro" id="IPR053720">
    <property type="entry name" value="Psm_Assembly_Chaperone"/>
</dbReference>
<dbReference type="EMBL" id="VJMH01005520">
    <property type="protein sequence ID" value="KAF0695043.1"/>
    <property type="molecule type" value="Genomic_DNA"/>
</dbReference>
<dbReference type="Pfam" id="PF22600">
    <property type="entry name" value="MTPAP-like_central"/>
    <property type="match status" value="1"/>
</dbReference>
<feature type="compositionally biased region" description="Basic residues" evidence="5">
    <location>
        <begin position="109"/>
        <end position="127"/>
    </location>
</feature>
<keyword evidence="2 4" id="KW-0863">Zinc-finger</keyword>
<dbReference type="CDD" id="cd05402">
    <property type="entry name" value="NT_PAP_TUTase"/>
    <property type="match status" value="1"/>
</dbReference>
<dbReference type="InterPro" id="IPR000571">
    <property type="entry name" value="Znf_CCCH"/>
</dbReference>
<feature type="domain" description="C3H1-type" evidence="6">
    <location>
        <begin position="27"/>
        <end position="50"/>
    </location>
</feature>
<dbReference type="InterPro" id="IPR036855">
    <property type="entry name" value="Znf_CCCH_sf"/>
</dbReference>
<dbReference type="GO" id="GO:0043248">
    <property type="term" value="P:proteasome assembly"/>
    <property type="evidence" value="ECO:0007669"/>
    <property type="project" value="InterPro"/>
</dbReference>
<feature type="zinc finger region" description="C3H1-type" evidence="4">
    <location>
        <begin position="27"/>
        <end position="50"/>
    </location>
</feature>
<dbReference type="Gene3D" id="1.10.1410.10">
    <property type="match status" value="1"/>
</dbReference>
<dbReference type="GO" id="GO:0043634">
    <property type="term" value="P:polyadenylation-dependent ncRNA catabolic process"/>
    <property type="evidence" value="ECO:0007669"/>
    <property type="project" value="TreeGrafter"/>
</dbReference>
<dbReference type="GO" id="GO:0008270">
    <property type="term" value="F:zinc ion binding"/>
    <property type="evidence" value="ECO:0007669"/>
    <property type="project" value="UniProtKB-KW"/>
</dbReference>
<evidence type="ECO:0000259" key="6">
    <source>
        <dbReference type="PROSITE" id="PS50103"/>
    </source>
</evidence>
<evidence type="ECO:0000256" key="2">
    <source>
        <dbReference type="ARBA" id="ARBA00022771"/>
    </source>
</evidence>
<dbReference type="GO" id="GO:0005730">
    <property type="term" value="C:nucleolus"/>
    <property type="evidence" value="ECO:0007669"/>
    <property type="project" value="TreeGrafter"/>
</dbReference>
<dbReference type="SUPFAM" id="SSF81301">
    <property type="entry name" value="Nucleotidyltransferase"/>
    <property type="match status" value="1"/>
</dbReference>
<dbReference type="SUPFAM" id="SSF81631">
    <property type="entry name" value="PAP/OAS1 substrate-binding domain"/>
    <property type="match status" value="1"/>
</dbReference>
<evidence type="ECO:0000256" key="4">
    <source>
        <dbReference type="PROSITE-ProRule" id="PRU00723"/>
    </source>
</evidence>
<feature type="compositionally biased region" description="Polar residues" evidence="5">
    <location>
        <begin position="136"/>
        <end position="164"/>
    </location>
</feature>
<dbReference type="OrthoDB" id="273917at2759"/>
<dbReference type="EMBL" id="CAADRA010005541">
    <property type="protein sequence ID" value="VFT90929.1"/>
    <property type="molecule type" value="Genomic_DNA"/>
</dbReference>
<dbReference type="SMART" id="SM00356">
    <property type="entry name" value="ZnF_C3H1"/>
    <property type="match status" value="1"/>
</dbReference>
<evidence type="ECO:0000313" key="9">
    <source>
        <dbReference type="Proteomes" id="UP000332933"/>
    </source>
</evidence>
<dbReference type="SUPFAM" id="SSF90229">
    <property type="entry name" value="CCCH zinc finger"/>
    <property type="match status" value="1"/>
</dbReference>
<dbReference type="AlphaFoldDB" id="A0A485L1G7"/>
<evidence type="ECO:0000313" key="8">
    <source>
        <dbReference type="EMBL" id="VFT90929.1"/>
    </source>
</evidence>
<dbReference type="InterPro" id="IPR054708">
    <property type="entry name" value="MTPAP-like_central"/>
</dbReference>
<keyword evidence="3 4" id="KW-0862">Zinc</keyword>
<reference evidence="8 9" key="1">
    <citation type="submission" date="2019-03" db="EMBL/GenBank/DDBJ databases">
        <authorList>
            <person name="Gaulin E."/>
            <person name="Dumas B."/>
        </authorList>
    </citation>
    <scope>NUCLEOTIDE SEQUENCE [LARGE SCALE GENOMIC DNA]</scope>
    <source>
        <strain evidence="8">CBS 568.67</strain>
    </source>
</reference>
<dbReference type="PANTHER" id="PTHR23092:SF15">
    <property type="entry name" value="INACTIVE NON-CANONICAL POLY(A) RNA POLYMERASE PROTEIN TRF4-2-RELATED"/>
    <property type="match status" value="1"/>
</dbReference>
<sequence>MPSVLQNNKRGRYRAVSLEAGNLIESICPEFAERGHCKFGYRCKHMHIISASHLEDDSKHSRQNSCNQDIHELHDSNHTNNKPPSHTDTPLLEPKSSQSLPRPSLFKGKNMHQSHTKQQQHRPRSKSHGAYASDGTAETSSNDDTSLNRTHQFSDTGPIYSNNQEPQYDQVVDLTHTEEGSWSPPETSWSGSVPECPPLEYDMHRWLSHEVESYIQRNDAKMHSFREKQRKAINAVNRVVSELWNGVGFEVYGSTYTQLCLPNSDVDCVIVPSTTKPTPTPIEMLQLLRDKLATTTWAQQIELLGSARIPILKLQYTKVRSRSAVMLDITCAHSRGHSGIAARSLVEQCKYNMPALRPLVIVLKAHLNAKGLNAAYSGGLSSYALVLLVIRFLQFQGDVHTAFLDAQEPEPQHEASTSDVHPCLIYTFFRNGMVVWQGTVGMLLLQFLDHHVSFDFGRYGISIANGGEYYEVDIDYPYANLAPMVHIVDPVGYNHNIGNAFRIYEIVEAWRVWRDLLLQRVPLTADINGVETTIIVSEFSDRIFLAVTQVGTFGTIIEASSKENLNGNSHVDISIRLGKRDDPLLLVYARQFLEQFGMPRGKSIVAAVGLKDRSAATFEVVMNSLRSLLP</sequence>
<evidence type="ECO:0000313" key="7">
    <source>
        <dbReference type="EMBL" id="KAF0695043.1"/>
    </source>
</evidence>
<evidence type="ECO:0000256" key="3">
    <source>
        <dbReference type="ARBA" id="ARBA00022833"/>
    </source>
</evidence>
<dbReference type="GO" id="GO:0031123">
    <property type="term" value="P:RNA 3'-end processing"/>
    <property type="evidence" value="ECO:0007669"/>
    <property type="project" value="TreeGrafter"/>
</dbReference>
<reference evidence="7" key="2">
    <citation type="submission" date="2019-06" db="EMBL/GenBank/DDBJ databases">
        <title>Genomics analysis of Aphanomyces spp. identifies a new class of oomycete effector associated with host adaptation.</title>
        <authorList>
            <person name="Gaulin E."/>
        </authorList>
    </citation>
    <scope>NUCLEOTIDE SEQUENCE</scope>
    <source>
        <strain evidence="7">CBS 578.67</strain>
    </source>
</reference>
<proteinExistence type="predicted"/>
<feature type="region of interest" description="Disordered" evidence="5">
    <location>
        <begin position="72"/>
        <end position="164"/>
    </location>
</feature>
<feature type="compositionally biased region" description="Polar residues" evidence="5">
    <location>
        <begin position="78"/>
        <end position="88"/>
    </location>
</feature>
<evidence type="ECO:0000256" key="1">
    <source>
        <dbReference type="ARBA" id="ARBA00022723"/>
    </source>
</evidence>
<protein>
    <submittedName>
        <fullName evidence="8">Aste57867_14101 protein</fullName>
    </submittedName>
</protein>
<dbReference type="Gene3D" id="3.30.460.10">
    <property type="entry name" value="Beta Polymerase, domain 2"/>
    <property type="match status" value="1"/>
</dbReference>
<dbReference type="GO" id="GO:0031499">
    <property type="term" value="C:TRAMP complex"/>
    <property type="evidence" value="ECO:0007669"/>
    <property type="project" value="TreeGrafter"/>
</dbReference>
<dbReference type="Pfam" id="PF10178">
    <property type="entry name" value="PAC3"/>
    <property type="match status" value="1"/>
</dbReference>
<keyword evidence="1 4" id="KW-0479">Metal-binding</keyword>
<organism evidence="8 9">
    <name type="scientific">Aphanomyces stellatus</name>
    <dbReference type="NCBI Taxonomy" id="120398"/>
    <lineage>
        <taxon>Eukaryota</taxon>
        <taxon>Sar</taxon>
        <taxon>Stramenopiles</taxon>
        <taxon>Oomycota</taxon>
        <taxon>Saprolegniomycetes</taxon>
        <taxon>Saprolegniales</taxon>
        <taxon>Verrucalvaceae</taxon>
        <taxon>Aphanomyces</taxon>
    </lineage>
</organism>
<name>A0A485L1G7_9STRA</name>